<proteinExistence type="predicted"/>
<dbReference type="PANTHER" id="PTHR10438:SF468">
    <property type="entry name" value="THIOREDOXIN-1-RELATED"/>
    <property type="match status" value="1"/>
</dbReference>
<feature type="domain" description="Thioredoxin" evidence="1">
    <location>
        <begin position="7"/>
        <end position="100"/>
    </location>
</feature>
<sequence>MIIEIKNIEAFKAAISKPTCSVVDFYVTWCSLCKMIHQKYEDFSDIYTNVNFYQVDVGEVSDVVYMAGFINIPSFKFYKNNELIGEFQGDNPEELEKLIKEKN</sequence>
<reference evidence="2 3" key="1">
    <citation type="submission" date="2016-08" db="EMBL/GenBank/DDBJ databases">
        <title>A Parts List for Fungal Cellulosomes Revealed by Comparative Genomics.</title>
        <authorList>
            <consortium name="DOE Joint Genome Institute"/>
            <person name="Haitjema C.H."/>
            <person name="Gilmore S.P."/>
            <person name="Henske J.K."/>
            <person name="Solomon K.V."/>
            <person name="De Groot R."/>
            <person name="Kuo A."/>
            <person name="Mondo S.J."/>
            <person name="Salamov A.A."/>
            <person name="Labutti K."/>
            <person name="Zhao Z."/>
            <person name="Chiniquy J."/>
            <person name="Barry K."/>
            <person name="Brewer H.M."/>
            <person name="Purvine S.O."/>
            <person name="Wright A.T."/>
            <person name="Boxma B."/>
            <person name="Van Alen T."/>
            <person name="Hackstein J.H."/>
            <person name="Baker S.E."/>
            <person name="Grigoriev I.V."/>
            <person name="O'Malley M.A."/>
        </authorList>
    </citation>
    <scope>NUCLEOTIDE SEQUENCE [LARGE SCALE GENOMIC DNA]</scope>
    <source>
        <strain evidence="2 3">S4</strain>
    </source>
</reference>
<dbReference type="AlphaFoldDB" id="A0A1Y1XLC6"/>
<dbReference type="CDD" id="cd02947">
    <property type="entry name" value="TRX_family"/>
    <property type="match status" value="1"/>
</dbReference>
<comment type="caution">
    <text evidence="2">The sequence shown here is derived from an EMBL/GenBank/DDBJ whole genome shotgun (WGS) entry which is preliminary data.</text>
</comment>
<dbReference type="Pfam" id="PF00085">
    <property type="entry name" value="Thioredoxin"/>
    <property type="match status" value="1"/>
</dbReference>
<dbReference type="OrthoDB" id="10263751at2759"/>
<gene>
    <name evidence="2" type="ORF">BCR32DRAFT_289982</name>
</gene>
<dbReference type="PANTHER" id="PTHR10438">
    <property type="entry name" value="THIOREDOXIN"/>
    <property type="match status" value="1"/>
</dbReference>
<dbReference type="InterPro" id="IPR036249">
    <property type="entry name" value="Thioredoxin-like_sf"/>
</dbReference>
<dbReference type="Gene3D" id="3.40.30.10">
    <property type="entry name" value="Glutaredoxin"/>
    <property type="match status" value="1"/>
</dbReference>
<dbReference type="InterPro" id="IPR050620">
    <property type="entry name" value="Thioredoxin_H-type-like"/>
</dbReference>
<protein>
    <submittedName>
        <fullName evidence="2">Thioredoxine 2</fullName>
    </submittedName>
</protein>
<reference evidence="2 3" key="2">
    <citation type="submission" date="2016-08" db="EMBL/GenBank/DDBJ databases">
        <title>Pervasive Adenine N6-methylation of Active Genes in Fungi.</title>
        <authorList>
            <consortium name="DOE Joint Genome Institute"/>
            <person name="Mondo S.J."/>
            <person name="Dannebaum R.O."/>
            <person name="Kuo R.C."/>
            <person name="Labutti K."/>
            <person name="Haridas S."/>
            <person name="Kuo A."/>
            <person name="Salamov A."/>
            <person name="Ahrendt S.R."/>
            <person name="Lipzen A."/>
            <person name="Sullivan W."/>
            <person name="Andreopoulos W.B."/>
            <person name="Clum A."/>
            <person name="Lindquist E."/>
            <person name="Daum C."/>
            <person name="Ramamoorthy G.K."/>
            <person name="Gryganskyi A."/>
            <person name="Culley D."/>
            <person name="Magnuson J.K."/>
            <person name="James T.Y."/>
            <person name="O'Malley M.A."/>
            <person name="Stajich J.E."/>
            <person name="Spatafora J.W."/>
            <person name="Visel A."/>
            <person name="Grigoriev I.V."/>
        </authorList>
    </citation>
    <scope>NUCLEOTIDE SEQUENCE [LARGE SCALE GENOMIC DNA]</scope>
    <source>
        <strain evidence="2 3">S4</strain>
    </source>
</reference>
<dbReference type="EMBL" id="MCFG01000020">
    <property type="protein sequence ID" value="ORX86560.1"/>
    <property type="molecule type" value="Genomic_DNA"/>
</dbReference>
<organism evidence="2 3">
    <name type="scientific">Anaeromyces robustus</name>
    <dbReference type="NCBI Taxonomy" id="1754192"/>
    <lineage>
        <taxon>Eukaryota</taxon>
        <taxon>Fungi</taxon>
        <taxon>Fungi incertae sedis</taxon>
        <taxon>Chytridiomycota</taxon>
        <taxon>Chytridiomycota incertae sedis</taxon>
        <taxon>Neocallimastigomycetes</taxon>
        <taxon>Neocallimastigales</taxon>
        <taxon>Neocallimastigaceae</taxon>
        <taxon>Anaeromyces</taxon>
    </lineage>
</organism>
<dbReference type="STRING" id="1754192.A0A1Y1XLC6"/>
<evidence type="ECO:0000313" key="2">
    <source>
        <dbReference type="EMBL" id="ORX86560.1"/>
    </source>
</evidence>
<evidence type="ECO:0000259" key="1">
    <source>
        <dbReference type="Pfam" id="PF00085"/>
    </source>
</evidence>
<accession>A0A1Y1XLC6</accession>
<dbReference type="SUPFAM" id="SSF52833">
    <property type="entry name" value="Thioredoxin-like"/>
    <property type="match status" value="1"/>
</dbReference>
<keyword evidence="3" id="KW-1185">Reference proteome</keyword>
<name>A0A1Y1XLC6_9FUNG</name>
<dbReference type="InterPro" id="IPR013766">
    <property type="entry name" value="Thioredoxin_domain"/>
</dbReference>
<dbReference type="Proteomes" id="UP000193944">
    <property type="component" value="Unassembled WGS sequence"/>
</dbReference>
<evidence type="ECO:0000313" key="3">
    <source>
        <dbReference type="Proteomes" id="UP000193944"/>
    </source>
</evidence>